<name>A0A5Q6PIV2_VIBCL</name>
<dbReference type="AlphaFoldDB" id="A0A5Q6PIV2"/>
<evidence type="ECO:0000313" key="2">
    <source>
        <dbReference type="Proteomes" id="UP000323225"/>
    </source>
</evidence>
<dbReference type="Proteomes" id="UP000323225">
    <property type="component" value="Unassembled WGS sequence"/>
</dbReference>
<sequence length="226" mass="25412">MFALEEHSRTSKLEPISVSDVFDDIKLTAGGANLEEQGYIPLTDETYKTPPHSLKLNLRYMVKPSQAVIDYMEKFGCGYPKRAIESIVSSISFAYAASQINVKTAGVVNPDELALFKENAELVGDCLVKTAYKKFHALHPNFYLRSCIPPNEIQLSNIEQHARNLWIAVGFTLKNDAIIKEAEKGGFNKFYLNQARLDYLNKHFGIDVPTVHKDKRIDNDDSLTLG</sequence>
<protein>
    <submittedName>
        <fullName evidence="1">Uncharacterized protein</fullName>
    </submittedName>
</protein>
<evidence type="ECO:0000313" key="1">
    <source>
        <dbReference type="EMBL" id="KAA1254787.1"/>
    </source>
</evidence>
<reference evidence="1 2" key="1">
    <citation type="submission" date="2019-09" db="EMBL/GenBank/DDBJ databases">
        <authorList>
            <person name="Kritzky A."/>
            <person name="Schelkanova E.Y."/>
            <person name="Alkhova Z.V."/>
            <person name="Smirnova N.I."/>
        </authorList>
    </citation>
    <scope>NUCLEOTIDE SEQUENCE [LARGE SCALE GENOMIC DNA]</scope>
    <source>
        <strain evidence="1 2">M1526</strain>
    </source>
</reference>
<accession>A0A5Q6PIV2</accession>
<dbReference type="EMBL" id="VUAA01000010">
    <property type="protein sequence ID" value="KAA1254787.1"/>
    <property type="molecule type" value="Genomic_DNA"/>
</dbReference>
<proteinExistence type="predicted"/>
<organism evidence="1 2">
    <name type="scientific">Vibrio cholerae</name>
    <dbReference type="NCBI Taxonomy" id="666"/>
    <lineage>
        <taxon>Bacteria</taxon>
        <taxon>Pseudomonadati</taxon>
        <taxon>Pseudomonadota</taxon>
        <taxon>Gammaproteobacteria</taxon>
        <taxon>Vibrionales</taxon>
        <taxon>Vibrionaceae</taxon>
        <taxon>Vibrio</taxon>
    </lineage>
</organism>
<gene>
    <name evidence="1" type="ORF">F0M16_11005</name>
</gene>
<comment type="caution">
    <text evidence="1">The sequence shown here is derived from an EMBL/GenBank/DDBJ whole genome shotgun (WGS) entry which is preliminary data.</text>
</comment>